<keyword evidence="5" id="KW-1185">Reference proteome</keyword>
<sequence length="130" mass="13947">MHVIRFPALAARAACLSALLILPLGAQAQSTASAPASAASQPSKGERQAEIWFKMLDTNRDGYLSWDEVKHIPPLAKDFKAADTDGNGLVSRAEIRALSKKRLAERRAREAQEARDAQAPASAPTQTDAP</sequence>
<feature type="chain" id="PRO_5013344737" description="EF-hand domain-containing protein" evidence="2">
    <location>
        <begin position="29"/>
        <end position="130"/>
    </location>
</feature>
<dbReference type="AlphaFoldDB" id="A0A1Y0ERA3"/>
<dbReference type="PROSITE" id="PS00018">
    <property type="entry name" value="EF_HAND_1"/>
    <property type="match status" value="2"/>
</dbReference>
<feature type="domain" description="EF-hand" evidence="3">
    <location>
        <begin position="44"/>
        <end position="79"/>
    </location>
</feature>
<dbReference type="KEGG" id="cser:CCO03_17290"/>
<dbReference type="GO" id="GO:0005509">
    <property type="term" value="F:calcium ion binding"/>
    <property type="evidence" value="ECO:0007669"/>
    <property type="project" value="InterPro"/>
</dbReference>
<organism evidence="4 5">
    <name type="scientific">Comamonas serinivorans</name>
    <dbReference type="NCBI Taxonomy" id="1082851"/>
    <lineage>
        <taxon>Bacteria</taxon>
        <taxon>Pseudomonadati</taxon>
        <taxon>Pseudomonadota</taxon>
        <taxon>Betaproteobacteria</taxon>
        <taxon>Burkholderiales</taxon>
        <taxon>Comamonadaceae</taxon>
        <taxon>Comamonas</taxon>
    </lineage>
</organism>
<feature type="compositionally biased region" description="Basic and acidic residues" evidence="1">
    <location>
        <begin position="105"/>
        <end position="116"/>
    </location>
</feature>
<dbReference type="RefSeq" id="WP_087283097.1">
    <property type="nucleotide sequence ID" value="NZ_CP021455.1"/>
</dbReference>
<dbReference type="CDD" id="cd00051">
    <property type="entry name" value="EFh"/>
    <property type="match status" value="1"/>
</dbReference>
<evidence type="ECO:0000256" key="1">
    <source>
        <dbReference type="SAM" id="MobiDB-lite"/>
    </source>
</evidence>
<gene>
    <name evidence="4" type="ORF">CCO03_17290</name>
</gene>
<dbReference type="PROSITE" id="PS50222">
    <property type="entry name" value="EF_HAND_2"/>
    <property type="match status" value="1"/>
</dbReference>
<dbReference type="Pfam" id="PF13405">
    <property type="entry name" value="EF-hand_6"/>
    <property type="match status" value="1"/>
</dbReference>
<dbReference type="OrthoDB" id="5461251at2"/>
<evidence type="ECO:0000313" key="5">
    <source>
        <dbReference type="Proteomes" id="UP000196138"/>
    </source>
</evidence>
<dbReference type="InterPro" id="IPR002048">
    <property type="entry name" value="EF_hand_dom"/>
</dbReference>
<evidence type="ECO:0000256" key="2">
    <source>
        <dbReference type="SAM" id="SignalP"/>
    </source>
</evidence>
<accession>A0A1Y0ERA3</accession>
<feature type="region of interest" description="Disordered" evidence="1">
    <location>
        <begin position="101"/>
        <end position="130"/>
    </location>
</feature>
<dbReference type="InterPro" id="IPR011992">
    <property type="entry name" value="EF-hand-dom_pair"/>
</dbReference>
<dbReference type="Gene3D" id="1.10.238.10">
    <property type="entry name" value="EF-hand"/>
    <property type="match status" value="2"/>
</dbReference>
<name>A0A1Y0ERA3_9BURK</name>
<evidence type="ECO:0000259" key="3">
    <source>
        <dbReference type="PROSITE" id="PS50222"/>
    </source>
</evidence>
<protein>
    <recommendedName>
        <fullName evidence="3">EF-hand domain-containing protein</fullName>
    </recommendedName>
</protein>
<feature type="signal peptide" evidence="2">
    <location>
        <begin position="1"/>
        <end position="28"/>
    </location>
</feature>
<keyword evidence="2" id="KW-0732">Signal</keyword>
<dbReference type="SUPFAM" id="SSF47473">
    <property type="entry name" value="EF-hand"/>
    <property type="match status" value="1"/>
</dbReference>
<proteinExistence type="predicted"/>
<evidence type="ECO:0000313" key="4">
    <source>
        <dbReference type="EMBL" id="ARU06194.1"/>
    </source>
</evidence>
<dbReference type="InterPro" id="IPR018247">
    <property type="entry name" value="EF_Hand_1_Ca_BS"/>
</dbReference>
<dbReference type="Pfam" id="PF13202">
    <property type="entry name" value="EF-hand_5"/>
    <property type="match status" value="1"/>
</dbReference>
<dbReference type="Proteomes" id="UP000196138">
    <property type="component" value="Chromosome"/>
</dbReference>
<reference evidence="4 5" key="1">
    <citation type="submission" date="2017-05" db="EMBL/GenBank/DDBJ databases">
        <authorList>
            <person name="Song R."/>
            <person name="Chenine A.L."/>
            <person name="Ruprecht R.M."/>
        </authorList>
    </citation>
    <scope>NUCLEOTIDE SEQUENCE [LARGE SCALE GENOMIC DNA]</scope>
    <source>
        <strain evidence="4 5">DSM 26136</strain>
    </source>
</reference>
<dbReference type="EMBL" id="CP021455">
    <property type="protein sequence ID" value="ARU06194.1"/>
    <property type="molecule type" value="Genomic_DNA"/>
</dbReference>